<keyword evidence="4" id="KW-0029">Amino-acid transport</keyword>
<dbReference type="AlphaFoldDB" id="A0A5S5AM30"/>
<evidence type="ECO:0000313" key="7">
    <source>
        <dbReference type="EMBL" id="TYP52467.1"/>
    </source>
</evidence>
<dbReference type="CDD" id="cd06347">
    <property type="entry name" value="PBP1_ABC_LivK_ligand_binding-like"/>
    <property type="match status" value="1"/>
</dbReference>
<dbReference type="Proteomes" id="UP000322294">
    <property type="component" value="Unassembled WGS sequence"/>
</dbReference>
<dbReference type="EMBL" id="VNHO01000018">
    <property type="protein sequence ID" value="TYP52467.1"/>
    <property type="molecule type" value="Genomic_DNA"/>
</dbReference>
<dbReference type="SUPFAM" id="SSF53822">
    <property type="entry name" value="Periplasmic binding protein-like I"/>
    <property type="match status" value="1"/>
</dbReference>
<feature type="domain" description="Leucine-binding protein" evidence="6">
    <location>
        <begin position="35"/>
        <end position="374"/>
    </location>
</feature>
<keyword evidence="3 5" id="KW-0732">Signal</keyword>
<comment type="caution">
    <text evidence="7">The sequence shown here is derived from an EMBL/GenBank/DDBJ whole genome shotgun (WGS) entry which is preliminary data.</text>
</comment>
<keyword evidence="8" id="KW-1185">Reference proteome</keyword>
<evidence type="ECO:0000256" key="2">
    <source>
        <dbReference type="ARBA" id="ARBA00022448"/>
    </source>
</evidence>
<accession>A0A5S5AM30</accession>
<proteinExistence type="inferred from homology"/>
<dbReference type="PRINTS" id="PR00337">
    <property type="entry name" value="LEUILEVALBP"/>
</dbReference>
<dbReference type="GO" id="GO:0006865">
    <property type="term" value="P:amino acid transport"/>
    <property type="evidence" value="ECO:0007669"/>
    <property type="project" value="UniProtKB-KW"/>
</dbReference>
<gene>
    <name evidence="7" type="ORF">LZ11_01734</name>
</gene>
<evidence type="ECO:0000256" key="3">
    <source>
        <dbReference type="ARBA" id="ARBA00022729"/>
    </source>
</evidence>
<dbReference type="RefSeq" id="WP_148867458.1">
    <property type="nucleotide sequence ID" value="NZ_VNHO01000018.1"/>
</dbReference>
<evidence type="ECO:0000256" key="5">
    <source>
        <dbReference type="SAM" id="SignalP"/>
    </source>
</evidence>
<evidence type="ECO:0000256" key="4">
    <source>
        <dbReference type="ARBA" id="ARBA00022970"/>
    </source>
</evidence>
<feature type="signal peptide" evidence="5">
    <location>
        <begin position="1"/>
        <end position="19"/>
    </location>
</feature>
<feature type="chain" id="PRO_5024305665" evidence="5">
    <location>
        <begin position="20"/>
        <end position="388"/>
    </location>
</feature>
<evidence type="ECO:0000259" key="6">
    <source>
        <dbReference type="Pfam" id="PF13458"/>
    </source>
</evidence>
<sequence>MQKRLIIFLVLLLTATVFAAGCSNQGQGPAGGDVVKIGWIGSLTGDTAVWGQSELNTLELLAGELNASGGLLGKKIHIVGYDTRGDATEAVNAVKRLVSQDKVVAIIGPNASSSAMAISGTLEEMKVPDIATVATNPKVTVMDGKVKPFNFRVCFIDPYQGAVAAGYAFDVLGFRKAAVLYDVADEYSQGLAEFFIKTFEEKGGQIVAKEAFKSGDTDFRPQLAKIKATNPEVIFMPYYFKEAALSAKQARDLGIKSVLMGGDGWPSDTLLEMAGDAVEGSYFVNHLDFDDPEVQDFKQRYNAKYGKMPELNGYLAHDAFMVLVDAVKRANSFDPVAIRDALETVDIEGITGKIKIGKDTHNPEGKEAAIIKIEGGKYKFQQKYAVTD</sequence>
<name>A0A5S5AM30_9FIRM</name>
<dbReference type="PANTHER" id="PTHR30483:SF6">
    <property type="entry name" value="PERIPLASMIC BINDING PROTEIN OF ABC TRANSPORTER FOR NATURAL AMINO ACIDS"/>
    <property type="match status" value="1"/>
</dbReference>
<dbReference type="Pfam" id="PF13458">
    <property type="entry name" value="Peripla_BP_6"/>
    <property type="match status" value="1"/>
</dbReference>
<evidence type="ECO:0000313" key="8">
    <source>
        <dbReference type="Proteomes" id="UP000322294"/>
    </source>
</evidence>
<dbReference type="Gene3D" id="3.40.50.2300">
    <property type="match status" value="2"/>
</dbReference>
<dbReference type="PROSITE" id="PS51257">
    <property type="entry name" value="PROKAR_LIPOPROTEIN"/>
    <property type="match status" value="1"/>
</dbReference>
<dbReference type="InterPro" id="IPR028082">
    <property type="entry name" value="Peripla_BP_I"/>
</dbReference>
<organism evidence="7 8">
    <name type="scientific">Thermosediminibacter litoriperuensis</name>
    <dbReference type="NCBI Taxonomy" id="291989"/>
    <lineage>
        <taxon>Bacteria</taxon>
        <taxon>Bacillati</taxon>
        <taxon>Bacillota</taxon>
        <taxon>Clostridia</taxon>
        <taxon>Thermosediminibacterales</taxon>
        <taxon>Thermosediminibacteraceae</taxon>
        <taxon>Thermosediminibacter</taxon>
    </lineage>
</organism>
<keyword evidence="2" id="KW-0813">Transport</keyword>
<dbReference type="OrthoDB" id="9783240at2"/>
<reference evidence="7 8" key="1">
    <citation type="submission" date="2019-07" db="EMBL/GenBank/DDBJ databases">
        <title>Genomic Encyclopedia of Type Strains, Phase I: the one thousand microbial genomes (KMG-I) project.</title>
        <authorList>
            <person name="Kyrpides N."/>
        </authorList>
    </citation>
    <scope>NUCLEOTIDE SEQUENCE [LARGE SCALE GENOMIC DNA]</scope>
    <source>
        <strain evidence="7 8">DSM 16647</strain>
    </source>
</reference>
<dbReference type="PANTHER" id="PTHR30483">
    <property type="entry name" value="LEUCINE-SPECIFIC-BINDING PROTEIN"/>
    <property type="match status" value="1"/>
</dbReference>
<comment type="similarity">
    <text evidence="1">Belongs to the leucine-binding protein family.</text>
</comment>
<protein>
    <submittedName>
        <fullName evidence="7">Amino acid/amide ABC transporter substrate-binding protein, HAAT family (TC 3.A.1.4.-)</fullName>
    </submittedName>
</protein>
<dbReference type="InterPro" id="IPR000709">
    <property type="entry name" value="Leu_Ile_Val-bd"/>
</dbReference>
<dbReference type="InterPro" id="IPR051010">
    <property type="entry name" value="BCAA_transport"/>
</dbReference>
<evidence type="ECO:0000256" key="1">
    <source>
        <dbReference type="ARBA" id="ARBA00010062"/>
    </source>
</evidence>
<dbReference type="InterPro" id="IPR028081">
    <property type="entry name" value="Leu-bd"/>
</dbReference>